<dbReference type="EMBL" id="LAZR01000026">
    <property type="protein sequence ID" value="KKO03623.1"/>
    <property type="molecule type" value="Genomic_DNA"/>
</dbReference>
<accession>A0A0F9VUK4</accession>
<protein>
    <recommendedName>
        <fullName evidence="1">Uroporphyrinogen decarboxylase (URO-D) domain-containing protein</fullName>
    </recommendedName>
</protein>
<feature type="domain" description="Uroporphyrinogen decarboxylase (URO-D)" evidence="1">
    <location>
        <begin position="84"/>
        <end position="306"/>
    </location>
</feature>
<dbReference type="PANTHER" id="PTHR47099:SF1">
    <property type="entry name" value="METHYLCOBAMIDE:COM METHYLTRANSFERASE MTBA"/>
    <property type="match status" value="1"/>
</dbReference>
<comment type="caution">
    <text evidence="2">The sequence shown here is derived from an EMBL/GenBank/DDBJ whole genome shotgun (WGS) entry which is preliminary data.</text>
</comment>
<dbReference type="InterPro" id="IPR000257">
    <property type="entry name" value="Uroporphyrinogen_deCOase"/>
</dbReference>
<sequence length="312" mass="35559">MTGRERMLKTLAFEPVDRPPTFESLFDLTEEKFGLPWPDVDWEKCSRDDKLRAVDQCVPIYAKIVEAYQWDAMIVWRPWSDPLAVKAVKEAMGDEVLVGTMVGPSGWGFDYISGFHDWETFAVQLHERPHELHDIAEKMTQDVFALTDQLADAGCDFVLLLNDVGCNRGIFIRPEQFAELVTPYTQRQAEHIARRGMIPMWHSDGNLMSILDQILSFGVKLLHSIDPMAGMDIAEVKRLTYGKMAIMGNVQNSLLQYGPKEAIRESAEYCLTHAAPGSGYVFAESNSVFNGIPLENYEYMLEVFREFCDRQD</sequence>
<dbReference type="PANTHER" id="PTHR47099">
    <property type="entry name" value="METHYLCOBAMIDE:COM METHYLTRANSFERASE MTBA"/>
    <property type="match status" value="1"/>
</dbReference>
<organism evidence="2">
    <name type="scientific">marine sediment metagenome</name>
    <dbReference type="NCBI Taxonomy" id="412755"/>
    <lineage>
        <taxon>unclassified sequences</taxon>
        <taxon>metagenomes</taxon>
        <taxon>ecological metagenomes</taxon>
    </lineage>
</organism>
<dbReference type="Pfam" id="PF01208">
    <property type="entry name" value="URO-D"/>
    <property type="match status" value="1"/>
</dbReference>
<dbReference type="InterPro" id="IPR038071">
    <property type="entry name" value="UROD/MetE-like_sf"/>
</dbReference>
<dbReference type="Gene3D" id="3.20.20.210">
    <property type="match status" value="1"/>
</dbReference>
<name>A0A0F9VUK4_9ZZZZ</name>
<dbReference type="GO" id="GO:0006779">
    <property type="term" value="P:porphyrin-containing compound biosynthetic process"/>
    <property type="evidence" value="ECO:0007669"/>
    <property type="project" value="InterPro"/>
</dbReference>
<dbReference type="SUPFAM" id="SSF51726">
    <property type="entry name" value="UROD/MetE-like"/>
    <property type="match status" value="1"/>
</dbReference>
<evidence type="ECO:0000259" key="1">
    <source>
        <dbReference type="Pfam" id="PF01208"/>
    </source>
</evidence>
<evidence type="ECO:0000313" key="2">
    <source>
        <dbReference type="EMBL" id="KKO03623.1"/>
    </source>
</evidence>
<dbReference type="InterPro" id="IPR052024">
    <property type="entry name" value="Methanogen_methyltrans"/>
</dbReference>
<gene>
    <name evidence="2" type="ORF">LCGC14_0095500</name>
</gene>
<proteinExistence type="predicted"/>
<reference evidence="2" key="1">
    <citation type="journal article" date="2015" name="Nature">
        <title>Complex archaea that bridge the gap between prokaryotes and eukaryotes.</title>
        <authorList>
            <person name="Spang A."/>
            <person name="Saw J.H."/>
            <person name="Jorgensen S.L."/>
            <person name="Zaremba-Niedzwiedzka K."/>
            <person name="Martijn J."/>
            <person name="Lind A.E."/>
            <person name="van Eijk R."/>
            <person name="Schleper C."/>
            <person name="Guy L."/>
            <person name="Ettema T.J."/>
        </authorList>
    </citation>
    <scope>NUCLEOTIDE SEQUENCE</scope>
</reference>
<dbReference type="GO" id="GO:0004853">
    <property type="term" value="F:uroporphyrinogen decarboxylase activity"/>
    <property type="evidence" value="ECO:0007669"/>
    <property type="project" value="InterPro"/>
</dbReference>
<dbReference type="AlphaFoldDB" id="A0A0F9VUK4"/>